<proteinExistence type="predicted"/>
<dbReference type="AlphaFoldDB" id="A0A392RWL8"/>
<comment type="caution">
    <text evidence="1">The sequence shown here is derived from an EMBL/GenBank/DDBJ whole genome shotgun (WGS) entry which is preliminary data.</text>
</comment>
<reference evidence="1 2" key="1">
    <citation type="journal article" date="2018" name="Front. Plant Sci.">
        <title>Red Clover (Trifolium pratense) and Zigzag Clover (T. medium) - A Picture of Genomic Similarities and Differences.</title>
        <authorList>
            <person name="Dluhosova J."/>
            <person name="Istvanek J."/>
            <person name="Nedelnik J."/>
            <person name="Repkova J."/>
        </authorList>
    </citation>
    <scope>NUCLEOTIDE SEQUENCE [LARGE SCALE GENOMIC DNA]</scope>
    <source>
        <strain evidence="2">cv. 10/8</strain>
        <tissue evidence="1">Leaf</tissue>
    </source>
</reference>
<feature type="non-terminal residue" evidence="1">
    <location>
        <position position="1"/>
    </location>
</feature>
<accession>A0A392RWL8</accession>
<dbReference type="Proteomes" id="UP000265520">
    <property type="component" value="Unassembled WGS sequence"/>
</dbReference>
<organism evidence="1 2">
    <name type="scientific">Trifolium medium</name>
    <dbReference type="NCBI Taxonomy" id="97028"/>
    <lineage>
        <taxon>Eukaryota</taxon>
        <taxon>Viridiplantae</taxon>
        <taxon>Streptophyta</taxon>
        <taxon>Embryophyta</taxon>
        <taxon>Tracheophyta</taxon>
        <taxon>Spermatophyta</taxon>
        <taxon>Magnoliopsida</taxon>
        <taxon>eudicotyledons</taxon>
        <taxon>Gunneridae</taxon>
        <taxon>Pentapetalae</taxon>
        <taxon>rosids</taxon>
        <taxon>fabids</taxon>
        <taxon>Fabales</taxon>
        <taxon>Fabaceae</taxon>
        <taxon>Papilionoideae</taxon>
        <taxon>50 kb inversion clade</taxon>
        <taxon>NPAAA clade</taxon>
        <taxon>Hologalegina</taxon>
        <taxon>IRL clade</taxon>
        <taxon>Trifolieae</taxon>
        <taxon>Trifolium</taxon>
    </lineage>
</organism>
<keyword evidence="2" id="KW-1185">Reference proteome</keyword>
<sequence length="91" mass="10024">LVPPPPSTSTSSSSSPYLFTPPLPTFTTTTITTPPSLHHTTITHYEFFAIFYRASGFTLCRCYRIPGVRNNMLETEKGIAGRSQSPSDRGE</sequence>
<name>A0A392RWL8_9FABA</name>
<dbReference type="EMBL" id="LXQA010286849">
    <property type="protein sequence ID" value="MCI41033.1"/>
    <property type="molecule type" value="Genomic_DNA"/>
</dbReference>
<protein>
    <submittedName>
        <fullName evidence="1">Uncharacterized protein</fullName>
    </submittedName>
</protein>
<evidence type="ECO:0000313" key="1">
    <source>
        <dbReference type="EMBL" id="MCI41033.1"/>
    </source>
</evidence>
<evidence type="ECO:0000313" key="2">
    <source>
        <dbReference type="Proteomes" id="UP000265520"/>
    </source>
</evidence>